<reference evidence="1 2" key="1">
    <citation type="submission" date="2022-07" db="EMBL/GenBank/DDBJ databases">
        <title>Fecal culturing of patients with breast cancer.</title>
        <authorList>
            <person name="Teng N.M.Y."/>
            <person name="Kiu R."/>
            <person name="Evans R."/>
            <person name="Baker D.J."/>
            <person name="Zenner C."/>
            <person name="Robinson S.D."/>
            <person name="Hall L.J."/>
        </authorList>
    </citation>
    <scope>NUCLEOTIDE SEQUENCE [LARGE SCALE GENOMIC DNA]</scope>
    <source>
        <strain evidence="1 2">LH1063</strain>
    </source>
</reference>
<protein>
    <submittedName>
        <fullName evidence="1">Uncharacterized protein</fullName>
    </submittedName>
</protein>
<sequence length="106" mass="12226">MIKITARQLALLSAAEFMSHFDYNDLTGLAYRGDYEPVLEGMRFLLTAEFIFTKDGSRVVDFSFGLREIERDEKVEITGSVNEGKKLTLRLINAYLKNYNVYVCDR</sequence>
<organism evidence="1 2">
    <name type="scientific">Coprobacter tertius</name>
    <dbReference type="NCBI Taxonomy" id="2944915"/>
    <lineage>
        <taxon>Bacteria</taxon>
        <taxon>Pseudomonadati</taxon>
        <taxon>Bacteroidota</taxon>
        <taxon>Bacteroidia</taxon>
        <taxon>Bacteroidales</taxon>
        <taxon>Barnesiellaceae</taxon>
        <taxon>Coprobacter</taxon>
    </lineage>
</organism>
<dbReference type="EMBL" id="JANDHW010000020">
    <property type="protein sequence ID" value="MCP9613040.1"/>
    <property type="molecule type" value="Genomic_DNA"/>
</dbReference>
<proteinExistence type="predicted"/>
<keyword evidence="2" id="KW-1185">Reference proteome</keyword>
<accession>A0ABT1MK93</accession>
<name>A0ABT1MK93_9BACT</name>
<comment type="caution">
    <text evidence="1">The sequence shown here is derived from an EMBL/GenBank/DDBJ whole genome shotgun (WGS) entry which is preliminary data.</text>
</comment>
<dbReference type="Proteomes" id="UP001205603">
    <property type="component" value="Unassembled WGS sequence"/>
</dbReference>
<gene>
    <name evidence="1" type="ORF">NMU02_13155</name>
</gene>
<evidence type="ECO:0000313" key="1">
    <source>
        <dbReference type="EMBL" id="MCP9613040.1"/>
    </source>
</evidence>
<evidence type="ECO:0000313" key="2">
    <source>
        <dbReference type="Proteomes" id="UP001205603"/>
    </source>
</evidence>
<dbReference type="RefSeq" id="WP_255028426.1">
    <property type="nucleotide sequence ID" value="NZ_JANDHW010000020.1"/>
</dbReference>